<reference evidence="8 9" key="1">
    <citation type="journal article" date="2011" name="Cell">
        <title>Insight into structure and assembly of the nuclear pore complex by utilizing the genome of a eukaryotic thermophile.</title>
        <authorList>
            <person name="Amlacher S."/>
            <person name="Sarges P."/>
            <person name="Flemming D."/>
            <person name="van Noort V."/>
            <person name="Kunze R."/>
            <person name="Devos D.P."/>
            <person name="Arumugam M."/>
            <person name="Bork P."/>
            <person name="Hurt E."/>
        </authorList>
    </citation>
    <scope>NUCLEOTIDE SEQUENCE [LARGE SCALE GENOMIC DNA]</scope>
    <source>
        <strain evidence="9">DSM 1495 / CBS 144.50 / IMI 039719</strain>
    </source>
</reference>
<evidence type="ECO:0000256" key="3">
    <source>
        <dbReference type="ARBA" id="ARBA00023015"/>
    </source>
</evidence>
<dbReference type="GO" id="GO:0003700">
    <property type="term" value="F:DNA-binding transcription factor activity"/>
    <property type="evidence" value="ECO:0007669"/>
    <property type="project" value="TreeGrafter"/>
</dbReference>
<dbReference type="GeneID" id="18257151"/>
<feature type="compositionally biased region" description="Polar residues" evidence="7">
    <location>
        <begin position="52"/>
        <end position="62"/>
    </location>
</feature>
<dbReference type="GO" id="GO:0000976">
    <property type="term" value="F:transcription cis-regulatory region binding"/>
    <property type="evidence" value="ECO:0007669"/>
    <property type="project" value="TreeGrafter"/>
</dbReference>
<keyword evidence="5" id="KW-0804">Transcription</keyword>
<keyword evidence="9" id="KW-1185">Reference proteome</keyword>
<evidence type="ECO:0000256" key="1">
    <source>
        <dbReference type="ARBA" id="ARBA00004123"/>
    </source>
</evidence>
<evidence type="ECO:0000256" key="7">
    <source>
        <dbReference type="SAM" id="MobiDB-lite"/>
    </source>
</evidence>
<evidence type="ECO:0000256" key="2">
    <source>
        <dbReference type="ARBA" id="ARBA00022833"/>
    </source>
</evidence>
<accession>G0S490</accession>
<evidence type="ECO:0008006" key="10">
    <source>
        <dbReference type="Google" id="ProtNLM"/>
    </source>
</evidence>
<feature type="region of interest" description="Disordered" evidence="7">
    <location>
        <begin position="272"/>
        <end position="296"/>
    </location>
</feature>
<evidence type="ECO:0000256" key="6">
    <source>
        <dbReference type="ARBA" id="ARBA00023242"/>
    </source>
</evidence>
<dbReference type="OrthoDB" id="4078573at2759"/>
<comment type="subcellular location">
    <subcellularLocation>
        <location evidence="1">Nucleus</location>
    </subcellularLocation>
</comment>
<dbReference type="Proteomes" id="UP000008066">
    <property type="component" value="Unassembled WGS sequence"/>
</dbReference>
<feature type="compositionally biased region" description="Low complexity" evidence="7">
    <location>
        <begin position="149"/>
        <end position="161"/>
    </location>
</feature>
<sequence>MAGSSQRSQTHARHQSHSFHPYPPPTNSYSKEEPSPPYTTSSRTYSPPFDSFSASRQGTPGTFNFGAAHVQLQLEDLDYAMVPSPMVNVNAMVNSNGGREGQQLPPAKAEPGKAKRGGLGRYPKLETPQVPDVDETSTEKTASPDHQMSDSSFSEHVSSSSAPQDNNPTYPNHVGQPPPPQSLICESVREEGMQSFTYYAREPLPPLQQPSPPNFDDDIFMFSPLESHHMNKDKMVISTNKHEYTSGCALSLSSTRTVSSPSAHSIRFEIYNSPAQMPGRPADPPTPASDDATDERDYLDSDDEIRYMQAFVDGVAPWLDSLDGNKHFANTVPYLALKSPMVLNALLACGARQMSLMGGCDEDKAERYYSLALEHLTRIRREQRSDLSECAVAAVVLNAYELMSDKSTDPLHQALPPASALIRECGWDASSGGMEAACFWASVGIEVLASLSSGSHITWDPDQWGVDLEFADGGLESGSSSASVIGFEECVRRPSIGGDGGRGRKGLAAFLMKNGKGFGEESLWVKRIFYILAKVANFRASMPRGLHPDPHEELISRQTRFAECRRLQRICNAWSNSCPRSMRPYGYSAQSSDKSLFPNVWLIKPSAILGRLFYHTSMCLLSQTNPLDQRRSGGSLTSEENRRVQQHHAHHVCGIVAHHLTSVDRRSFVAAAACSLAVVGGVLTDAEERREVLELLGTIGKETGWRMGRLEGELKRAWAAPRVVASGSSSKSDFGGMMSMPLTGLLVGSDFRIGRAII</sequence>
<evidence type="ECO:0000256" key="4">
    <source>
        <dbReference type="ARBA" id="ARBA00023125"/>
    </source>
</evidence>
<dbReference type="GO" id="GO:0045944">
    <property type="term" value="P:positive regulation of transcription by RNA polymerase II"/>
    <property type="evidence" value="ECO:0007669"/>
    <property type="project" value="TreeGrafter"/>
</dbReference>
<dbReference type="PANTHER" id="PTHR37534:SF40">
    <property type="entry name" value="ZN(2)-C6 FUNGAL-TYPE DOMAIN-CONTAINING PROTEIN"/>
    <property type="match status" value="1"/>
</dbReference>
<proteinExistence type="predicted"/>
<keyword evidence="4" id="KW-0238">DNA-binding</keyword>
<dbReference type="GO" id="GO:0005634">
    <property type="term" value="C:nucleus"/>
    <property type="evidence" value="ECO:0007669"/>
    <property type="project" value="UniProtKB-SubCell"/>
</dbReference>
<feature type="region of interest" description="Disordered" evidence="7">
    <location>
        <begin position="93"/>
        <end position="183"/>
    </location>
</feature>
<evidence type="ECO:0000313" key="8">
    <source>
        <dbReference type="EMBL" id="EGS21264.1"/>
    </source>
</evidence>
<dbReference type="PANTHER" id="PTHR37534">
    <property type="entry name" value="TRANSCRIPTIONAL ACTIVATOR PROTEIN UGA3"/>
    <property type="match status" value="1"/>
</dbReference>
<dbReference type="eggNOG" id="ENOG502QT0Z">
    <property type="taxonomic scope" value="Eukaryota"/>
</dbReference>
<dbReference type="RefSeq" id="XP_006693560.1">
    <property type="nucleotide sequence ID" value="XM_006693497.1"/>
</dbReference>
<evidence type="ECO:0000313" key="9">
    <source>
        <dbReference type="Proteomes" id="UP000008066"/>
    </source>
</evidence>
<dbReference type="HOGENOM" id="CLU_367596_0_0_1"/>
<evidence type="ECO:0000256" key="5">
    <source>
        <dbReference type="ARBA" id="ARBA00023163"/>
    </source>
</evidence>
<feature type="region of interest" description="Disordered" evidence="7">
    <location>
        <begin position="1"/>
        <end position="64"/>
    </location>
</feature>
<dbReference type="InterPro" id="IPR021858">
    <property type="entry name" value="Fun_TF"/>
</dbReference>
<protein>
    <recommendedName>
        <fullName evidence="10">Transcription factor domain-containing protein</fullName>
    </recommendedName>
</protein>
<dbReference type="AlphaFoldDB" id="G0S490"/>
<name>G0S490_CHATD</name>
<dbReference type="EMBL" id="GL988041">
    <property type="protein sequence ID" value="EGS21264.1"/>
    <property type="molecule type" value="Genomic_DNA"/>
</dbReference>
<organism evidence="9">
    <name type="scientific">Chaetomium thermophilum (strain DSM 1495 / CBS 144.50 / IMI 039719)</name>
    <name type="common">Thermochaetoides thermophila</name>
    <dbReference type="NCBI Taxonomy" id="759272"/>
    <lineage>
        <taxon>Eukaryota</taxon>
        <taxon>Fungi</taxon>
        <taxon>Dikarya</taxon>
        <taxon>Ascomycota</taxon>
        <taxon>Pezizomycotina</taxon>
        <taxon>Sordariomycetes</taxon>
        <taxon>Sordariomycetidae</taxon>
        <taxon>Sordariales</taxon>
        <taxon>Chaetomiaceae</taxon>
        <taxon>Thermochaetoides</taxon>
    </lineage>
</organism>
<keyword evidence="3" id="KW-0805">Transcription regulation</keyword>
<feature type="compositionally biased region" description="Low complexity" evidence="7">
    <location>
        <begin position="38"/>
        <end position="48"/>
    </location>
</feature>
<keyword evidence="6" id="KW-0539">Nucleus</keyword>
<gene>
    <name evidence="8" type="ORF">CTHT_0031130</name>
</gene>
<dbReference type="KEGG" id="cthr:CTHT_0031130"/>
<keyword evidence="2" id="KW-0862">Zinc</keyword>
<dbReference type="Pfam" id="PF11951">
    <property type="entry name" value="Fungal_trans_2"/>
    <property type="match status" value="1"/>
</dbReference>
<dbReference type="STRING" id="759272.G0S490"/>
<dbReference type="OMA" id="FIWANRI"/>